<proteinExistence type="predicted"/>
<evidence type="ECO:0000313" key="2">
    <source>
        <dbReference type="EMBL" id="TVX97638.1"/>
    </source>
</evidence>
<dbReference type="RefSeq" id="WP_144704910.1">
    <property type="nucleotide sequence ID" value="NZ_VNJJ01000011.1"/>
</dbReference>
<feature type="compositionally biased region" description="Polar residues" evidence="1">
    <location>
        <begin position="54"/>
        <end position="64"/>
    </location>
</feature>
<evidence type="ECO:0000256" key="1">
    <source>
        <dbReference type="SAM" id="MobiDB-lite"/>
    </source>
</evidence>
<feature type="compositionally biased region" description="Polar residues" evidence="1">
    <location>
        <begin position="28"/>
        <end position="41"/>
    </location>
</feature>
<dbReference type="AlphaFoldDB" id="A0A559JCN0"/>
<name>A0A559JCN0_9BACL</name>
<reference evidence="2 3" key="1">
    <citation type="submission" date="2019-07" db="EMBL/GenBank/DDBJ databases">
        <authorList>
            <person name="Kim J."/>
        </authorList>
    </citation>
    <scope>NUCLEOTIDE SEQUENCE [LARGE SCALE GENOMIC DNA]</scope>
    <source>
        <strain evidence="2 3">G13</strain>
    </source>
</reference>
<evidence type="ECO:0000313" key="3">
    <source>
        <dbReference type="Proteomes" id="UP000316330"/>
    </source>
</evidence>
<feature type="region of interest" description="Disordered" evidence="1">
    <location>
        <begin position="19"/>
        <end position="104"/>
    </location>
</feature>
<organism evidence="2 3">
    <name type="scientific">Cohnella terricola</name>
    <dbReference type="NCBI Taxonomy" id="1289167"/>
    <lineage>
        <taxon>Bacteria</taxon>
        <taxon>Bacillati</taxon>
        <taxon>Bacillota</taxon>
        <taxon>Bacilli</taxon>
        <taxon>Bacillales</taxon>
        <taxon>Paenibacillaceae</taxon>
        <taxon>Cohnella</taxon>
    </lineage>
</organism>
<dbReference type="OrthoDB" id="2476294at2"/>
<gene>
    <name evidence="2" type="ORF">FPZ45_17855</name>
</gene>
<protein>
    <recommendedName>
        <fullName evidence="4">RNA polymerase subunit sigma</fullName>
    </recommendedName>
</protein>
<evidence type="ECO:0008006" key="4">
    <source>
        <dbReference type="Google" id="ProtNLM"/>
    </source>
</evidence>
<keyword evidence="3" id="KW-1185">Reference proteome</keyword>
<accession>A0A559JCN0</accession>
<comment type="caution">
    <text evidence="2">The sequence shown here is derived from an EMBL/GenBank/DDBJ whole genome shotgun (WGS) entry which is preliminary data.</text>
</comment>
<feature type="compositionally biased region" description="Basic and acidic residues" evidence="1">
    <location>
        <begin position="86"/>
        <end position="104"/>
    </location>
</feature>
<dbReference type="EMBL" id="VNJJ01000011">
    <property type="protein sequence ID" value="TVX97638.1"/>
    <property type="molecule type" value="Genomic_DNA"/>
</dbReference>
<feature type="compositionally biased region" description="Polar residues" evidence="1">
    <location>
        <begin position="72"/>
        <end position="82"/>
    </location>
</feature>
<dbReference type="Proteomes" id="UP000316330">
    <property type="component" value="Unassembled WGS sequence"/>
</dbReference>
<sequence length="104" mass="11791">MSYKPIDFQVSLPRSVELTPLQQQQQQRSATEQTLLGQQSMKEAEHNAARSTKAESASNGTISERQPRGRNKQSPSKNQNQESPEEENKLPEHPYKGKHIDFMG</sequence>